<reference evidence="1" key="1">
    <citation type="submission" date="2022-09" db="EMBL/GenBank/DDBJ databases">
        <title>Fusarium specimens isolated from Avocado Roots.</title>
        <authorList>
            <person name="Stajich J."/>
            <person name="Roper C."/>
            <person name="Heimlech-Rivalta G."/>
        </authorList>
    </citation>
    <scope>NUCLEOTIDE SEQUENCE</scope>
    <source>
        <strain evidence="1">CF00136</strain>
    </source>
</reference>
<sequence length="193" mass="20723">MEVVHQRAYYQLVQSEVIFEDVPETPVALSATTPTVGPARSNSDSLEQRAECGPTTAVMTDRSQTFVDWDVQISPVIIGSGRGITIIATSGFSVANSVNVSAGGDLGVGKDKLDFSFGVDYSHTWPSSALIKIGAIVEDGYSGCMITKPINTRKYGRIMKGCLGSQRQTGTFMADSFEESRRLALSGLLVDFN</sequence>
<keyword evidence="2" id="KW-1185">Reference proteome</keyword>
<evidence type="ECO:0000313" key="1">
    <source>
        <dbReference type="EMBL" id="KAJ4253802.1"/>
    </source>
</evidence>
<dbReference type="AlphaFoldDB" id="A0A9W8RVS9"/>
<dbReference type="Proteomes" id="UP001152049">
    <property type="component" value="Unassembled WGS sequence"/>
</dbReference>
<proteinExistence type="predicted"/>
<name>A0A9W8RVS9_9HYPO</name>
<comment type="caution">
    <text evidence="1">The sequence shown here is derived from an EMBL/GenBank/DDBJ whole genome shotgun (WGS) entry which is preliminary data.</text>
</comment>
<dbReference type="OrthoDB" id="4831122at2759"/>
<gene>
    <name evidence="1" type="ORF">NW762_010197</name>
</gene>
<organism evidence="1 2">
    <name type="scientific">Fusarium torreyae</name>
    <dbReference type="NCBI Taxonomy" id="1237075"/>
    <lineage>
        <taxon>Eukaryota</taxon>
        <taxon>Fungi</taxon>
        <taxon>Dikarya</taxon>
        <taxon>Ascomycota</taxon>
        <taxon>Pezizomycotina</taxon>
        <taxon>Sordariomycetes</taxon>
        <taxon>Hypocreomycetidae</taxon>
        <taxon>Hypocreales</taxon>
        <taxon>Nectriaceae</taxon>
        <taxon>Fusarium</taxon>
    </lineage>
</organism>
<accession>A0A9W8RVS9</accession>
<dbReference type="EMBL" id="JAOQAZ010000023">
    <property type="protein sequence ID" value="KAJ4253802.1"/>
    <property type="molecule type" value="Genomic_DNA"/>
</dbReference>
<protein>
    <submittedName>
        <fullName evidence="1">Uncharacterized protein</fullName>
    </submittedName>
</protein>
<evidence type="ECO:0000313" key="2">
    <source>
        <dbReference type="Proteomes" id="UP001152049"/>
    </source>
</evidence>